<sequence length="579" mass="64041">MADTTSTSSPLSAAVDPAAPATFIFLADPQLTREDHDPSEGYRKKSCSDLNAALNSLDALNYPSNFEISCAGEPIGKINAVFFGGDLTQVGGDYDSDDQFRHTPPTYHGGKKELVVVRALYQKNFDVNAGVTLLKYDPKYFGLGNHDIQWEYHPDVGWYKGRWALDFSLAENYWRYQMWNFISQMHTGYHQPLLPHSDPIYPINWQSIDSEYGQGTFEWEDYSLNYVVDLGPVDVFQLHRYGGDSDDGRQAGIQWLKDKLEERGTTRPIIIVQHYLFSDTWENGVITPSWHDTQRDALLDILSPYNIIGFFVGHNHGVGLLPNPIPVPTKNPTRNVPEFRPGCAYNQNFALVRVTPSTMDVLYGTAANKKITWTNGASFKLPYGGQVWETVPDWNGNYFGALKDFYVDTRRVRCPAGKVIVSCGLRRTAGPDPSNRLSWEIVAAKVDDGTLKETVIAAPPAGGSYFPGDGGMSKIYVDLGPVVCPAGSAVVGVFFWQKGNRVAPGLVVRNLTTGVESEVKNTDMHQYFPATGGASDLYADTNMVSRPSGQPGVSDALQMGGVALYQKGTNRLAIKVLYK</sequence>
<comment type="caution">
    <text evidence="1">The sequence shown here is derived from an EMBL/GenBank/DDBJ whole genome shotgun (WGS) entry which is preliminary data.</text>
</comment>
<protein>
    <submittedName>
        <fullName evidence="1">Uncharacterized protein</fullName>
    </submittedName>
</protein>
<reference evidence="1" key="2">
    <citation type="journal article" date="2022" name="New Phytol.">
        <title>Evolutionary transition to the ectomycorrhizal habit in the genomes of a hyperdiverse lineage of mushroom-forming fungi.</title>
        <authorList>
            <person name="Looney B."/>
            <person name="Miyauchi S."/>
            <person name="Morin E."/>
            <person name="Drula E."/>
            <person name="Courty P.E."/>
            <person name="Kohler A."/>
            <person name="Kuo A."/>
            <person name="LaButti K."/>
            <person name="Pangilinan J."/>
            <person name="Lipzen A."/>
            <person name="Riley R."/>
            <person name="Andreopoulos W."/>
            <person name="He G."/>
            <person name="Johnson J."/>
            <person name="Nolan M."/>
            <person name="Tritt A."/>
            <person name="Barry K.W."/>
            <person name="Grigoriev I.V."/>
            <person name="Nagy L.G."/>
            <person name="Hibbett D."/>
            <person name="Henrissat B."/>
            <person name="Matheny P.B."/>
            <person name="Labbe J."/>
            <person name="Martin F.M."/>
        </authorList>
    </citation>
    <scope>NUCLEOTIDE SEQUENCE</scope>
    <source>
        <strain evidence="1">HHB10654</strain>
    </source>
</reference>
<name>A0ACB8SJX3_9AGAM</name>
<gene>
    <name evidence="1" type="ORF">BV25DRAFT_1903084</name>
</gene>
<accession>A0ACB8SJX3</accession>
<organism evidence="1 2">
    <name type="scientific">Artomyces pyxidatus</name>
    <dbReference type="NCBI Taxonomy" id="48021"/>
    <lineage>
        <taxon>Eukaryota</taxon>
        <taxon>Fungi</taxon>
        <taxon>Dikarya</taxon>
        <taxon>Basidiomycota</taxon>
        <taxon>Agaricomycotina</taxon>
        <taxon>Agaricomycetes</taxon>
        <taxon>Russulales</taxon>
        <taxon>Auriscalpiaceae</taxon>
        <taxon>Artomyces</taxon>
    </lineage>
</organism>
<dbReference type="EMBL" id="MU277259">
    <property type="protein sequence ID" value="KAI0056743.1"/>
    <property type="molecule type" value="Genomic_DNA"/>
</dbReference>
<proteinExistence type="predicted"/>
<reference evidence="1" key="1">
    <citation type="submission" date="2021-03" db="EMBL/GenBank/DDBJ databases">
        <authorList>
            <consortium name="DOE Joint Genome Institute"/>
            <person name="Ahrendt S."/>
            <person name="Looney B.P."/>
            <person name="Miyauchi S."/>
            <person name="Morin E."/>
            <person name="Drula E."/>
            <person name="Courty P.E."/>
            <person name="Chicoki N."/>
            <person name="Fauchery L."/>
            <person name="Kohler A."/>
            <person name="Kuo A."/>
            <person name="Labutti K."/>
            <person name="Pangilinan J."/>
            <person name="Lipzen A."/>
            <person name="Riley R."/>
            <person name="Andreopoulos W."/>
            <person name="He G."/>
            <person name="Johnson J."/>
            <person name="Barry K.W."/>
            <person name="Grigoriev I.V."/>
            <person name="Nagy L."/>
            <person name="Hibbett D."/>
            <person name="Henrissat B."/>
            <person name="Matheny P.B."/>
            <person name="Labbe J."/>
            <person name="Martin F."/>
        </authorList>
    </citation>
    <scope>NUCLEOTIDE SEQUENCE</scope>
    <source>
        <strain evidence="1">HHB10654</strain>
    </source>
</reference>
<dbReference type="Proteomes" id="UP000814140">
    <property type="component" value="Unassembled WGS sequence"/>
</dbReference>
<evidence type="ECO:0000313" key="2">
    <source>
        <dbReference type="Proteomes" id="UP000814140"/>
    </source>
</evidence>
<evidence type="ECO:0000313" key="1">
    <source>
        <dbReference type="EMBL" id="KAI0056743.1"/>
    </source>
</evidence>
<keyword evidence="2" id="KW-1185">Reference proteome</keyword>